<comment type="caution">
    <text evidence="1">The sequence shown here is derived from an EMBL/GenBank/DDBJ whole genome shotgun (WGS) entry which is preliminary data.</text>
</comment>
<keyword evidence="2" id="KW-1185">Reference proteome</keyword>
<reference evidence="1" key="1">
    <citation type="submission" date="2022-06" db="EMBL/GenBank/DDBJ databases">
        <title>Sphingomicrobium sedimins sp. nov., a marine bacterium isolated from tidal flat.</title>
        <authorList>
            <person name="Kim C.-H."/>
            <person name="Yoo Y."/>
            <person name="Kim J.-J."/>
        </authorList>
    </citation>
    <scope>NUCLEOTIDE SEQUENCE</scope>
    <source>
        <strain evidence="1">GRR-S6-50</strain>
    </source>
</reference>
<dbReference type="RefSeq" id="WP_252115119.1">
    <property type="nucleotide sequence ID" value="NZ_JAMSHT010000001.1"/>
</dbReference>
<proteinExistence type="predicted"/>
<dbReference type="InterPro" id="IPR041881">
    <property type="entry name" value="PqqD_sf"/>
</dbReference>
<evidence type="ECO:0000313" key="2">
    <source>
        <dbReference type="Proteomes" id="UP001155128"/>
    </source>
</evidence>
<organism evidence="1 2">
    <name type="scientific">Sphingomicrobium sediminis</name>
    <dbReference type="NCBI Taxonomy" id="2950949"/>
    <lineage>
        <taxon>Bacteria</taxon>
        <taxon>Pseudomonadati</taxon>
        <taxon>Pseudomonadota</taxon>
        <taxon>Alphaproteobacteria</taxon>
        <taxon>Sphingomonadales</taxon>
        <taxon>Sphingomonadaceae</taxon>
        <taxon>Sphingomicrobium</taxon>
    </lineage>
</organism>
<sequence>MQKANPSLSLDDRVARNAAIPTGEVDHELMALDPKAGEVYGLDAIGTEIWKSIEGETRIGDIVDRMLDEFDVDRATCEADTLSFLDELLAANMILKVDA</sequence>
<dbReference type="EMBL" id="JAMSHT010000001">
    <property type="protein sequence ID" value="MCM8558317.1"/>
    <property type="molecule type" value="Genomic_DNA"/>
</dbReference>
<gene>
    <name evidence="1" type="ORF">NDO55_10860</name>
</gene>
<protein>
    <submittedName>
        <fullName evidence="1">PqqD family protein</fullName>
    </submittedName>
</protein>
<name>A0A9X2EN96_9SPHN</name>
<dbReference type="AlphaFoldDB" id="A0A9X2EN96"/>
<dbReference type="InterPro" id="IPR008792">
    <property type="entry name" value="PQQD"/>
</dbReference>
<evidence type="ECO:0000313" key="1">
    <source>
        <dbReference type="EMBL" id="MCM8558317.1"/>
    </source>
</evidence>
<accession>A0A9X2EN96</accession>
<dbReference type="Pfam" id="PF05402">
    <property type="entry name" value="PqqD"/>
    <property type="match status" value="1"/>
</dbReference>
<dbReference type="Gene3D" id="1.10.10.1150">
    <property type="entry name" value="Coenzyme PQQ synthesis protein D (PqqD)"/>
    <property type="match status" value="1"/>
</dbReference>
<dbReference type="Proteomes" id="UP001155128">
    <property type="component" value="Unassembled WGS sequence"/>
</dbReference>